<proteinExistence type="predicted"/>
<name>F8GMH0_CUPNN</name>
<dbReference type="RefSeq" id="WP_013954066.1">
    <property type="nucleotide sequence ID" value="NC_015723.1"/>
</dbReference>
<gene>
    <name evidence="2" type="ordered locus">CNE_2c24530</name>
</gene>
<organism evidence="2 3">
    <name type="scientific">Cupriavidus necator (strain ATCC 43291 / DSM 13513 / CCUG 52238 / LMG 8453 / N-1)</name>
    <name type="common">Ralstonia eutropha</name>
    <dbReference type="NCBI Taxonomy" id="1042878"/>
    <lineage>
        <taxon>Bacteria</taxon>
        <taxon>Pseudomonadati</taxon>
        <taxon>Pseudomonadota</taxon>
        <taxon>Betaproteobacteria</taxon>
        <taxon>Burkholderiales</taxon>
        <taxon>Burkholderiaceae</taxon>
        <taxon>Cupriavidus</taxon>
    </lineage>
</organism>
<evidence type="ECO:0008006" key="4">
    <source>
        <dbReference type="Google" id="ProtNLM"/>
    </source>
</evidence>
<keyword evidence="1" id="KW-0472">Membrane</keyword>
<dbReference type="AlphaFoldDB" id="F8GMH0"/>
<dbReference type="KEGG" id="cnc:CNE_2c24530"/>
<dbReference type="HOGENOM" id="CLU_3215160_0_0_4"/>
<evidence type="ECO:0000313" key="2">
    <source>
        <dbReference type="EMBL" id="AEI81398.1"/>
    </source>
</evidence>
<feature type="transmembrane region" description="Helical" evidence="1">
    <location>
        <begin position="12"/>
        <end position="31"/>
    </location>
</feature>
<dbReference type="GeneID" id="92902438"/>
<dbReference type="EMBL" id="CP002878">
    <property type="protein sequence ID" value="AEI81398.1"/>
    <property type="molecule type" value="Genomic_DNA"/>
</dbReference>
<evidence type="ECO:0000256" key="1">
    <source>
        <dbReference type="SAM" id="Phobius"/>
    </source>
</evidence>
<dbReference type="Proteomes" id="UP000006798">
    <property type="component" value="Chromosome 2"/>
</dbReference>
<protein>
    <recommendedName>
        <fullName evidence="4">YeeE/YedE</fullName>
    </recommendedName>
</protein>
<evidence type="ECO:0000313" key="3">
    <source>
        <dbReference type="Proteomes" id="UP000006798"/>
    </source>
</evidence>
<sequence>MQIDFTHFTPWLSLAGGLVIGLAAALMILSLGRLPASAALSAAC</sequence>
<accession>F8GMH0</accession>
<keyword evidence="1" id="KW-0812">Transmembrane</keyword>
<keyword evidence="1" id="KW-1133">Transmembrane helix</keyword>
<reference evidence="2 3" key="1">
    <citation type="journal article" date="2011" name="J. Bacteriol.">
        <title>Complete genome sequence of the type strain Cupriavidus necator N-1.</title>
        <authorList>
            <person name="Poehlein A."/>
            <person name="Kusian B."/>
            <person name="Friedrich B."/>
            <person name="Daniel R."/>
            <person name="Bowien B."/>
        </authorList>
    </citation>
    <scope>NUCLEOTIDE SEQUENCE [LARGE SCALE GENOMIC DNA]</scope>
    <source>
        <strain evidence="3">ATCC 43291 / DSM 13513 / CCUG 52238 / LMG 8453 / N-1</strain>
    </source>
</reference>